<sequence>MKKNINFENFYVYEGNKVAFLAAQKIVQFPGEIFNPLYIYAAGSYGKTYFLWAIYNELSKKEPALLFTYREFEEYLQKTTKFDTAILVDDINQVNEKFQDAILGMIDIMISKNKQICFSGNAPPRELRNLGQKIISRLEGGLVCDIQPPREIALVEFIKKKSEERGFIIPDEIALELTHISGNSLHTIEGMLNRLAAYASLGNVTFDINTVRLILKEFYPKGIYSPVASLVEELKKSADEILTEISESKDIRTDYKEKIYIWEMKGFDTSSIKPFLDGDLEKLTDAYNTFIKKVEKLIELQKEFGTIDTSKFPEEALKIETMLFSPDKIEEIEKLLNSIKEALKPQEKKSFANYLIGECNKTVLELYEKSIIPNLGKKFNPYIIFGEAGLGKTFLCENIAEDLRNRGYNPVLWDFEKGFDNLSKLVDEKDTLLIDNFQKLFYTSSKIRDSIIGEITEYIKNEKGVFIFSEPLGGDVTLTEDERLIFEFGIEAFLNEPDAQIIDAYLKAKLNPDEYEQVKNKGIPICKSFKAIEQFIEDLRKPIVIEEKPAEELISLGLPGEEIFQPEPVEITQVLEPEAKPEPAPITGIPLVKIKEERLIIQEFADELIEDNYQSKNGDNKWQ</sequence>
<dbReference type="GO" id="GO:0006260">
    <property type="term" value="P:DNA replication"/>
    <property type="evidence" value="ECO:0007669"/>
    <property type="project" value="TreeGrafter"/>
</dbReference>
<evidence type="ECO:0000259" key="1">
    <source>
        <dbReference type="Pfam" id="PF00308"/>
    </source>
</evidence>
<proteinExistence type="predicted"/>
<comment type="caution">
    <text evidence="2">The sequence shown here is derived from an EMBL/GenBank/DDBJ whole genome shotgun (WGS) entry which is preliminary data.</text>
</comment>
<dbReference type="Pfam" id="PF00308">
    <property type="entry name" value="Bac_DnaA"/>
    <property type="match status" value="2"/>
</dbReference>
<dbReference type="InterPro" id="IPR027417">
    <property type="entry name" value="P-loop_NTPase"/>
</dbReference>
<name>A0A7V3RI02_UNCW3</name>
<organism evidence="2">
    <name type="scientific">candidate division WOR-3 bacterium</name>
    <dbReference type="NCBI Taxonomy" id="2052148"/>
    <lineage>
        <taxon>Bacteria</taxon>
        <taxon>Bacteria division WOR-3</taxon>
    </lineage>
</organism>
<reference evidence="2" key="1">
    <citation type="journal article" date="2020" name="mSystems">
        <title>Genome- and Community-Level Interaction Insights into Carbon Utilization and Element Cycling Functions of Hydrothermarchaeota in Hydrothermal Sediment.</title>
        <authorList>
            <person name="Zhou Z."/>
            <person name="Liu Y."/>
            <person name="Xu W."/>
            <person name="Pan J."/>
            <person name="Luo Z.H."/>
            <person name="Li M."/>
        </authorList>
    </citation>
    <scope>NUCLEOTIDE SEQUENCE [LARGE SCALE GENOMIC DNA]</scope>
    <source>
        <strain evidence="2">SpSt-961</strain>
    </source>
</reference>
<dbReference type="AlphaFoldDB" id="A0A7V3RI02"/>
<evidence type="ECO:0000313" key="2">
    <source>
        <dbReference type="EMBL" id="HGE78570.1"/>
    </source>
</evidence>
<dbReference type="EMBL" id="DTOZ01000153">
    <property type="protein sequence ID" value="HGE78570.1"/>
    <property type="molecule type" value="Genomic_DNA"/>
</dbReference>
<feature type="domain" description="Chromosomal replication initiator protein DnaA ATPAse" evidence="1">
    <location>
        <begin position="2"/>
        <end position="145"/>
    </location>
</feature>
<dbReference type="PANTHER" id="PTHR30050">
    <property type="entry name" value="CHROMOSOMAL REPLICATION INITIATOR PROTEIN DNAA"/>
    <property type="match status" value="1"/>
</dbReference>
<accession>A0A7V3RI02</accession>
<dbReference type="InterPro" id="IPR013317">
    <property type="entry name" value="DnaA_dom"/>
</dbReference>
<dbReference type="Gene3D" id="1.10.8.60">
    <property type="match status" value="1"/>
</dbReference>
<dbReference type="Gene3D" id="3.40.50.300">
    <property type="entry name" value="P-loop containing nucleotide triphosphate hydrolases"/>
    <property type="match status" value="2"/>
</dbReference>
<dbReference type="SUPFAM" id="SSF52540">
    <property type="entry name" value="P-loop containing nucleoside triphosphate hydrolases"/>
    <property type="match status" value="2"/>
</dbReference>
<feature type="domain" description="Chromosomal replication initiator protein DnaA ATPAse" evidence="1">
    <location>
        <begin position="347"/>
        <end position="405"/>
    </location>
</feature>
<gene>
    <name evidence="2" type="ORF">ENX68_06200</name>
</gene>
<dbReference type="PANTHER" id="PTHR30050:SF2">
    <property type="entry name" value="CHROMOSOMAL REPLICATION INITIATOR PROTEIN DNAA"/>
    <property type="match status" value="1"/>
</dbReference>
<protein>
    <recommendedName>
        <fullName evidence="1">Chromosomal replication initiator protein DnaA ATPAse domain-containing protein</fullName>
    </recommendedName>
</protein>